<dbReference type="Pfam" id="PF01464">
    <property type="entry name" value="SLT"/>
    <property type="match status" value="1"/>
</dbReference>
<dbReference type="Gene3D" id="1.10.530.10">
    <property type="match status" value="1"/>
</dbReference>
<geneLocation type="plasmid" evidence="2 3">
    <name>unnamed1</name>
</geneLocation>
<keyword evidence="2" id="KW-0614">Plasmid</keyword>
<organism evidence="2 3">
    <name type="scientific">Marinobacter alkaliphilus</name>
    <dbReference type="NCBI Taxonomy" id="254719"/>
    <lineage>
        <taxon>Bacteria</taxon>
        <taxon>Pseudomonadati</taxon>
        <taxon>Pseudomonadota</taxon>
        <taxon>Gammaproteobacteria</taxon>
        <taxon>Pseudomonadales</taxon>
        <taxon>Marinobacteraceae</taxon>
        <taxon>Marinobacter</taxon>
    </lineage>
</organism>
<sequence length="177" mass="20852">MKYLLAFLIGAGLWGDVHASQIPPMYQLVSQEQKVPAKLFFAIVLNESRTRTEHANRTLPWPWTINHRGKAHFFKTREAAFRFADGLVKAGDYHFDVGLGQMNWRWHKERFRSLWDAFDPYLNLTAAAQHLREQFERPECSSWELAIGCYHRPAQRPKDKQIANAYRERVIRLWANI</sequence>
<name>A0ABZ3EAC8_9GAMM</name>
<dbReference type="RefSeq" id="WP_052479589.1">
    <property type="nucleotide sequence ID" value="NZ_CP152381.1"/>
</dbReference>
<proteinExistence type="predicted"/>
<dbReference type="Proteomes" id="UP001445268">
    <property type="component" value="Plasmid unnamed1"/>
</dbReference>
<dbReference type="InterPro" id="IPR023346">
    <property type="entry name" value="Lysozyme-like_dom_sf"/>
</dbReference>
<reference evidence="2 3" key="1">
    <citation type="submission" date="2024-04" db="EMBL/GenBank/DDBJ databases">
        <title>Marinobacter sp. SBY-1.</title>
        <authorList>
            <person name="Pan C."/>
        </authorList>
    </citation>
    <scope>NUCLEOTIDE SEQUENCE [LARGE SCALE GENOMIC DNA]</scope>
    <source>
        <strain evidence="2 3">SBY-1</strain>
        <plasmid evidence="2 3">unnamed1</plasmid>
    </source>
</reference>
<evidence type="ECO:0000313" key="2">
    <source>
        <dbReference type="EMBL" id="XAF55935.1"/>
    </source>
</evidence>
<dbReference type="EMBL" id="CP152381">
    <property type="protein sequence ID" value="XAF55935.1"/>
    <property type="molecule type" value="Genomic_DNA"/>
</dbReference>
<accession>A0ABZ3EAC8</accession>
<evidence type="ECO:0000259" key="1">
    <source>
        <dbReference type="Pfam" id="PF01464"/>
    </source>
</evidence>
<keyword evidence="3" id="KW-1185">Reference proteome</keyword>
<feature type="domain" description="Transglycosylase SLT" evidence="1">
    <location>
        <begin position="30"/>
        <end position="156"/>
    </location>
</feature>
<dbReference type="InterPro" id="IPR008258">
    <property type="entry name" value="Transglycosylase_SLT_dom_1"/>
</dbReference>
<dbReference type="SUPFAM" id="SSF53955">
    <property type="entry name" value="Lysozyme-like"/>
    <property type="match status" value="1"/>
</dbReference>
<protein>
    <submittedName>
        <fullName evidence="2">Transglycosylase SLT domain-containing protein</fullName>
    </submittedName>
</protein>
<evidence type="ECO:0000313" key="3">
    <source>
        <dbReference type="Proteomes" id="UP001445268"/>
    </source>
</evidence>
<gene>
    <name evidence="2" type="ORF">AAGT77_19605</name>
</gene>